<feature type="domain" description="Acetophenone carboxylase-like C-terminal" evidence="3">
    <location>
        <begin position="494"/>
        <end position="663"/>
    </location>
</feature>
<dbReference type="AlphaFoldDB" id="A0A381WAP0"/>
<dbReference type="PANTHER" id="PTHR11365">
    <property type="entry name" value="5-OXOPROLINASE RELATED"/>
    <property type="match status" value="1"/>
</dbReference>
<dbReference type="InterPro" id="IPR049517">
    <property type="entry name" value="ACX-like_C"/>
</dbReference>
<evidence type="ECO:0008006" key="5">
    <source>
        <dbReference type="Google" id="ProtNLM"/>
    </source>
</evidence>
<dbReference type="GO" id="GO:0017168">
    <property type="term" value="F:5-oxoprolinase (ATP-hydrolyzing) activity"/>
    <property type="evidence" value="ECO:0007669"/>
    <property type="project" value="TreeGrafter"/>
</dbReference>
<evidence type="ECO:0000259" key="1">
    <source>
        <dbReference type="Pfam" id="PF01968"/>
    </source>
</evidence>
<evidence type="ECO:0000259" key="3">
    <source>
        <dbReference type="Pfam" id="PF19278"/>
    </source>
</evidence>
<dbReference type="PANTHER" id="PTHR11365:SF23">
    <property type="entry name" value="HYPOTHETICAL 5-OXOPROLINASE (EUROFUNG)-RELATED"/>
    <property type="match status" value="1"/>
</dbReference>
<dbReference type="Pfam" id="PF19278">
    <property type="entry name" value="Hydant_A_C"/>
    <property type="match status" value="1"/>
</dbReference>
<dbReference type="InterPro" id="IPR002821">
    <property type="entry name" value="Hydantoinase_A"/>
</dbReference>
<sequence>MRLGVEVGGTFTDLVAIGEDGITVTKVPSVPLQPDEGAFNALVQSQIPIPSIEELSHGSTVATNAVLERKGFPTAFVTTRGFRDILRLQRHGRSRIYDLEYVKPKPVVARAACYEVSERILADGSIQSRLDTDQVRQELVPELHSGGYQAVAICLLNAYVNPVHEEALAELLAAELPNLRVSLSSRVTREFREFERASTTALSAYVQPVVERYIDRFVKRLESEGFTGRFSVMQSNGGRLPAEAMQSSAVTALLSGPAAGVIGATRQSGRSGYQNLITFDMGGTSTDVCMVTEGKAQLTQEYSIDGLPIRIPLIDIHTIGAGGGSVIWVDDGGMLRIGPQSSGADPGPACYGRGGQLPTLTDAHLIRNTVRPEAFLGGRMEIFSDRSRAALQPVAERLGMSLEDAADSAIQLANANVVRAIQLISTERGFDPRDYVLVPFGGAGPLHAASVASDLGISQVVVPPSAGVISAFGLIASDFTQFSSLTRRVMVDEQAPKLLRETYTAMQNEALAKFQVLKLKGDPVFDFVADMRFVGQAFEVPVSFDVGSLGTLSQADIQERFNEEHHKVFFFGGASSKPVELVSFRLGMTLPLDELPILSEDRPGRSNDREIELYINRGWQKGRLVSQASLAAGAPLAGPALLEDPTSTLFLPKGWEAVHDEHHNTIMTRI</sequence>
<feature type="domain" description="Hydantoinase A/oxoprolinase" evidence="1">
    <location>
        <begin position="196"/>
        <end position="480"/>
    </location>
</feature>
<reference evidence="4" key="1">
    <citation type="submission" date="2018-05" db="EMBL/GenBank/DDBJ databases">
        <authorList>
            <person name="Lanie J.A."/>
            <person name="Ng W.-L."/>
            <person name="Kazmierczak K.M."/>
            <person name="Andrzejewski T.M."/>
            <person name="Davidsen T.M."/>
            <person name="Wayne K.J."/>
            <person name="Tettelin H."/>
            <person name="Glass J.I."/>
            <person name="Rusch D."/>
            <person name="Podicherti R."/>
            <person name="Tsui H.-C.T."/>
            <person name="Winkler M.E."/>
        </authorList>
    </citation>
    <scope>NUCLEOTIDE SEQUENCE</scope>
</reference>
<organism evidence="4">
    <name type="scientific">marine metagenome</name>
    <dbReference type="NCBI Taxonomy" id="408172"/>
    <lineage>
        <taxon>unclassified sequences</taxon>
        <taxon>metagenomes</taxon>
        <taxon>ecological metagenomes</taxon>
    </lineage>
</organism>
<protein>
    <recommendedName>
        <fullName evidence="5">Hydantoinase A/oxoprolinase domain-containing protein</fullName>
    </recommendedName>
</protein>
<evidence type="ECO:0000313" key="4">
    <source>
        <dbReference type="EMBL" id="SVA49078.1"/>
    </source>
</evidence>
<dbReference type="GO" id="GO:0006749">
    <property type="term" value="P:glutathione metabolic process"/>
    <property type="evidence" value="ECO:0007669"/>
    <property type="project" value="TreeGrafter"/>
</dbReference>
<dbReference type="GO" id="GO:0005829">
    <property type="term" value="C:cytosol"/>
    <property type="evidence" value="ECO:0007669"/>
    <property type="project" value="TreeGrafter"/>
</dbReference>
<name>A0A381WAP0_9ZZZZ</name>
<dbReference type="EMBL" id="UINC01011087">
    <property type="protein sequence ID" value="SVA49078.1"/>
    <property type="molecule type" value="Genomic_DNA"/>
</dbReference>
<dbReference type="Pfam" id="PF05378">
    <property type="entry name" value="Hydant_A_N"/>
    <property type="match status" value="1"/>
</dbReference>
<gene>
    <name evidence="4" type="ORF">METZ01_LOCUS101932</name>
</gene>
<evidence type="ECO:0000259" key="2">
    <source>
        <dbReference type="Pfam" id="PF05378"/>
    </source>
</evidence>
<feature type="domain" description="Hydantoinase/oxoprolinase N-terminal" evidence="2">
    <location>
        <begin position="2"/>
        <end position="174"/>
    </location>
</feature>
<accession>A0A381WAP0</accession>
<proteinExistence type="predicted"/>
<dbReference type="InterPro" id="IPR045079">
    <property type="entry name" value="Oxoprolinase-like"/>
</dbReference>
<dbReference type="Pfam" id="PF01968">
    <property type="entry name" value="Hydantoinase_A"/>
    <property type="match status" value="1"/>
</dbReference>
<dbReference type="InterPro" id="IPR008040">
    <property type="entry name" value="Hydant_A_N"/>
</dbReference>